<organism evidence="2 3">
    <name type="scientific">[Clostridium] aminophilum</name>
    <dbReference type="NCBI Taxonomy" id="1526"/>
    <lineage>
        <taxon>Bacteria</taxon>
        <taxon>Bacillati</taxon>
        <taxon>Bacillota</taxon>
        <taxon>Clostridia</taxon>
        <taxon>Lachnospirales</taxon>
        <taxon>Lachnospiraceae</taxon>
    </lineage>
</organism>
<evidence type="ECO:0000256" key="1">
    <source>
        <dbReference type="SAM" id="Phobius"/>
    </source>
</evidence>
<evidence type="ECO:0000313" key="2">
    <source>
        <dbReference type="EMBL" id="SET84924.1"/>
    </source>
</evidence>
<dbReference type="eggNOG" id="ENOG5032SX4">
    <property type="taxonomic scope" value="Bacteria"/>
</dbReference>
<keyword evidence="1" id="KW-1133">Transmembrane helix</keyword>
<dbReference type="RefSeq" id="WP_074650246.1">
    <property type="nucleotide sequence ID" value="NZ_FOIL01000053.1"/>
</dbReference>
<dbReference type="OrthoDB" id="1849785at2"/>
<dbReference type="Proteomes" id="UP000199820">
    <property type="component" value="Unassembled WGS sequence"/>
</dbReference>
<reference evidence="2 3" key="1">
    <citation type="submission" date="2016-10" db="EMBL/GenBank/DDBJ databases">
        <authorList>
            <person name="de Groot N.N."/>
        </authorList>
    </citation>
    <scope>NUCLEOTIDE SEQUENCE [LARGE SCALE GENOMIC DNA]</scope>
    <source>
        <strain evidence="2 3">KH1P1</strain>
    </source>
</reference>
<feature type="transmembrane region" description="Helical" evidence="1">
    <location>
        <begin position="33"/>
        <end position="54"/>
    </location>
</feature>
<dbReference type="AlphaFoldDB" id="A0A1I0HLT7"/>
<keyword evidence="1" id="KW-0812">Transmembrane</keyword>
<dbReference type="EMBL" id="FOIL01000053">
    <property type="protein sequence ID" value="SET84924.1"/>
    <property type="molecule type" value="Genomic_DNA"/>
</dbReference>
<feature type="transmembrane region" description="Helical" evidence="1">
    <location>
        <begin position="66"/>
        <end position="85"/>
    </location>
</feature>
<dbReference type="STRING" id="1526.SAMN02910262_01369"/>
<feature type="transmembrane region" description="Helical" evidence="1">
    <location>
        <begin position="7"/>
        <end position="27"/>
    </location>
</feature>
<keyword evidence="1" id="KW-0472">Membrane</keyword>
<proteinExistence type="predicted"/>
<accession>A0A1I0HLT7</accession>
<protein>
    <submittedName>
        <fullName evidence="2">Uncharacterized protein</fullName>
    </submittedName>
</protein>
<evidence type="ECO:0000313" key="3">
    <source>
        <dbReference type="Proteomes" id="UP000199820"/>
    </source>
</evidence>
<gene>
    <name evidence="2" type="ORF">SAMN04487771_10538</name>
</gene>
<name>A0A1I0HLT7_9FIRM</name>
<feature type="transmembrane region" description="Helical" evidence="1">
    <location>
        <begin position="147"/>
        <end position="167"/>
    </location>
</feature>
<sequence>MTIWQRLRQIIIGLVLFPVGILLMLFGGEVYTLIIGLYSLALEIYGVRKVWYFIRMARFMTGGRRILYRGILAFDFGIFAGSLVWVPQIYILLYLTGTMAFSGLVDILRAKESKDIDGPWKMKTFQGATEIGVAVLCVLFLRTPDYVVEIFAVGLIFSAVMRILSAFRRTPVIMID</sequence>
<keyword evidence="3" id="KW-1185">Reference proteome</keyword>